<feature type="compositionally biased region" description="Basic and acidic residues" evidence="4">
    <location>
        <begin position="315"/>
        <end position="336"/>
    </location>
</feature>
<feature type="domain" description="RRM" evidence="5">
    <location>
        <begin position="1"/>
        <end position="62"/>
    </location>
</feature>
<proteinExistence type="predicted"/>
<keyword evidence="2 3" id="KW-0694">RNA-binding</keyword>
<dbReference type="InterPro" id="IPR035979">
    <property type="entry name" value="RBD_domain_sf"/>
</dbReference>
<feature type="domain" description="RRM" evidence="5">
    <location>
        <begin position="80"/>
        <end position="157"/>
    </location>
</feature>
<dbReference type="GO" id="GO:0003723">
    <property type="term" value="F:RNA binding"/>
    <property type="evidence" value="ECO:0007669"/>
    <property type="project" value="UniProtKB-UniRule"/>
</dbReference>
<name>A0A498NPZ3_LABRO</name>
<comment type="caution">
    <text evidence="6">The sequence shown here is derived from an EMBL/GenBank/DDBJ whole genome shotgun (WGS) entry which is preliminary data.</text>
</comment>
<dbReference type="SMART" id="SM00360">
    <property type="entry name" value="RRM"/>
    <property type="match status" value="2"/>
</dbReference>
<feature type="region of interest" description="Disordered" evidence="4">
    <location>
        <begin position="351"/>
        <end position="409"/>
    </location>
</feature>
<keyword evidence="7" id="KW-1185">Reference proteome</keyword>
<dbReference type="AlphaFoldDB" id="A0A498NPZ3"/>
<evidence type="ECO:0000313" key="6">
    <source>
        <dbReference type="EMBL" id="RXN34132.1"/>
    </source>
</evidence>
<dbReference type="InterPro" id="IPR050666">
    <property type="entry name" value="ESRP"/>
</dbReference>
<dbReference type="CDD" id="cd12504">
    <property type="entry name" value="RRM2_hnRNPH_CRSF1_like"/>
    <property type="match status" value="1"/>
</dbReference>
<protein>
    <submittedName>
        <fullName evidence="6">G-rich sequence factor 1</fullName>
    </submittedName>
</protein>
<evidence type="ECO:0000256" key="2">
    <source>
        <dbReference type="ARBA" id="ARBA00022884"/>
    </source>
</evidence>
<accession>A0A498NPZ3</accession>
<dbReference type="InterPro" id="IPR012677">
    <property type="entry name" value="Nucleotide-bd_a/b_plait_sf"/>
</dbReference>
<feature type="compositionally biased region" description="Basic residues" evidence="4">
    <location>
        <begin position="379"/>
        <end position="388"/>
    </location>
</feature>
<feature type="region of interest" description="Disordered" evidence="4">
    <location>
        <begin position="310"/>
        <end position="336"/>
    </location>
</feature>
<reference evidence="6 7" key="1">
    <citation type="submission" date="2018-03" db="EMBL/GenBank/DDBJ databases">
        <title>Draft genome sequence of Rohu Carp (Labeo rohita).</title>
        <authorList>
            <person name="Das P."/>
            <person name="Kushwaha B."/>
            <person name="Joshi C.G."/>
            <person name="Kumar D."/>
            <person name="Nagpure N.S."/>
            <person name="Sahoo L."/>
            <person name="Das S.P."/>
            <person name="Bit A."/>
            <person name="Patnaik S."/>
            <person name="Meher P.K."/>
            <person name="Jayasankar P."/>
            <person name="Koringa P.G."/>
            <person name="Patel N.V."/>
            <person name="Hinsu A.T."/>
            <person name="Kumar R."/>
            <person name="Pandey M."/>
            <person name="Agarwal S."/>
            <person name="Srivastava S."/>
            <person name="Singh M."/>
            <person name="Iquebal M.A."/>
            <person name="Jaiswal S."/>
            <person name="Angadi U.B."/>
            <person name="Kumar N."/>
            <person name="Raza M."/>
            <person name="Shah T.M."/>
            <person name="Rai A."/>
            <person name="Jena J.K."/>
        </authorList>
    </citation>
    <scope>NUCLEOTIDE SEQUENCE [LARGE SCALE GENOMIC DNA]</scope>
    <source>
        <strain evidence="6">DASCIFA01</strain>
        <tissue evidence="6">Testis</tissue>
    </source>
</reference>
<organism evidence="6 7">
    <name type="scientific">Labeo rohita</name>
    <name type="common">Indian major carp</name>
    <name type="synonym">Cyprinus rohita</name>
    <dbReference type="NCBI Taxonomy" id="84645"/>
    <lineage>
        <taxon>Eukaryota</taxon>
        <taxon>Metazoa</taxon>
        <taxon>Chordata</taxon>
        <taxon>Craniata</taxon>
        <taxon>Vertebrata</taxon>
        <taxon>Euteleostomi</taxon>
        <taxon>Actinopterygii</taxon>
        <taxon>Neopterygii</taxon>
        <taxon>Teleostei</taxon>
        <taxon>Ostariophysi</taxon>
        <taxon>Cypriniformes</taxon>
        <taxon>Cyprinidae</taxon>
        <taxon>Labeoninae</taxon>
        <taxon>Labeonini</taxon>
        <taxon>Labeo</taxon>
    </lineage>
</organism>
<dbReference type="Proteomes" id="UP000290572">
    <property type="component" value="Unassembled WGS sequence"/>
</dbReference>
<dbReference type="Gene3D" id="3.30.70.330">
    <property type="match status" value="3"/>
</dbReference>
<dbReference type="InterPro" id="IPR000504">
    <property type="entry name" value="RRM_dom"/>
</dbReference>
<feature type="compositionally biased region" description="Basic and acidic residues" evidence="4">
    <location>
        <begin position="645"/>
        <end position="663"/>
    </location>
</feature>
<evidence type="ECO:0000313" key="7">
    <source>
        <dbReference type="Proteomes" id="UP000290572"/>
    </source>
</evidence>
<sequence>MFIHDCRIRGGVEGIHIIHNRNGRSTGKAFIELEHEEDVCKALDLHKHYLGQRFVEVYEVTNKDAEAILKATQQVTESDGVVRLKGLPFSCTEKDIIQFFSGLEIVEDGVTIVLDRKGRNSGDAFVQFATKEMAELALKKDREIIGNRYIEIFPSRKNEILVQYGRGRNETSAFTPEAEDTTRSMKTANSSSISTTQNLIHMRGLPYEATGEDVVKFFAPIRVVKVLVEYGPEGRPTGEADAYFRTHQDAVLAMSKDREYISSGRETHQMSQQCAARELTAVEKLPEAPLTKAGESKAFNFNAMYRKRRKKHCQVKKEREKNEGGSHKDKAEKDTLSLEKIKERGHVVQKKRESAKFRKMQSLENLMEGESEHKEAGEKKRKKRKLKERKATEPDPLLVEEQTPVSPPVRSTFLKPIAELPVVPSVSEHFTLPATRFKPLPPVTKPAMRPQMPVPAREEVTLPGTPLQVDPPSVPEHFALPAARFKHLLPVTKWPMHPQKPAPAPEEVTLPAATQVSPPKQLAVPPSPTPAPDEAVALQLSSTKVCPPSLVKPQPSTSPLFEPPPQLMLIDIEDEENEYVEYTGKTLRACDLLKSERPRLLEAEINPRMPAWLESDSEVLEEVWASEVVEVLRFGEQKDDPDEMGDSKTTEGHLDEASQKKKEMDAHMTKLFCVTSPEEEKAKIKEEKKIRKEKERRDKELLLERYRNDPKLKHLLINKHNHHYRSSD</sequence>
<evidence type="ECO:0000256" key="1">
    <source>
        <dbReference type="ARBA" id="ARBA00022737"/>
    </source>
</evidence>
<dbReference type="SUPFAM" id="SSF54928">
    <property type="entry name" value="RNA-binding domain, RBD"/>
    <property type="match status" value="3"/>
</dbReference>
<evidence type="ECO:0000259" key="5">
    <source>
        <dbReference type="PROSITE" id="PS50102"/>
    </source>
</evidence>
<feature type="region of interest" description="Disordered" evidence="4">
    <location>
        <begin position="636"/>
        <end position="663"/>
    </location>
</feature>
<dbReference type="STRING" id="84645.A0A498NPZ3"/>
<evidence type="ECO:0000256" key="3">
    <source>
        <dbReference type="PROSITE-ProRule" id="PRU00176"/>
    </source>
</evidence>
<dbReference type="Pfam" id="PF00076">
    <property type="entry name" value="RRM_1"/>
    <property type="match status" value="2"/>
</dbReference>
<gene>
    <name evidence="6" type="ORF">ROHU_004173</name>
</gene>
<dbReference type="EMBL" id="QBIY01011211">
    <property type="protein sequence ID" value="RXN34132.1"/>
    <property type="molecule type" value="Genomic_DNA"/>
</dbReference>
<keyword evidence="1" id="KW-0677">Repeat</keyword>
<dbReference type="PANTHER" id="PTHR13976">
    <property type="entry name" value="HETEROGENEOUS NUCLEAR RIBONUCLEOPROTEIN-RELATED"/>
    <property type="match status" value="1"/>
</dbReference>
<evidence type="ECO:0000256" key="4">
    <source>
        <dbReference type="SAM" id="MobiDB-lite"/>
    </source>
</evidence>
<dbReference type="PROSITE" id="PS50102">
    <property type="entry name" value="RRM"/>
    <property type="match status" value="2"/>
</dbReference>